<dbReference type="Proteomes" id="UP000249447">
    <property type="component" value="Chromosome"/>
</dbReference>
<evidence type="ECO:0000313" key="6">
    <source>
        <dbReference type="Proteomes" id="UP000320431"/>
    </source>
</evidence>
<reference evidence="4 6" key="2">
    <citation type="submission" date="2019-10" db="EMBL/GenBank/DDBJ databases">
        <title>Lysobacter alkalisoli sp. nov., isolated from saline-alkaline soil.</title>
        <authorList>
            <person name="Sun J.-Q."/>
        </authorList>
    </citation>
    <scope>NUCLEOTIDE SEQUENCE [LARGE SCALE GENOMIC DNA]</scope>
    <source>
        <strain evidence="4 6">KCTC 42381</strain>
    </source>
</reference>
<dbReference type="EMBL" id="CP029843">
    <property type="protein sequence ID" value="AWV06292.1"/>
    <property type="molecule type" value="Genomic_DNA"/>
</dbReference>
<evidence type="ECO:0000256" key="1">
    <source>
        <dbReference type="SAM" id="SignalP"/>
    </source>
</evidence>
<evidence type="ECO:0000313" key="4">
    <source>
        <dbReference type="EMBL" id="KAB8198762.1"/>
    </source>
</evidence>
<dbReference type="InterPro" id="IPR011042">
    <property type="entry name" value="6-blade_b-propeller_TolB-like"/>
</dbReference>
<name>A0A2U9T406_9GAMM</name>
<feature type="signal peptide" evidence="1">
    <location>
        <begin position="1"/>
        <end position="25"/>
    </location>
</feature>
<feature type="domain" description="Glucose/Sorbosone dehydrogenase" evidence="2">
    <location>
        <begin position="49"/>
        <end position="380"/>
    </location>
</feature>
<protein>
    <submittedName>
        <fullName evidence="3">Glucose dehydrogenase</fullName>
    </submittedName>
    <submittedName>
        <fullName evidence="4">PQQ-dependent sugar dehydrogenase</fullName>
    </submittedName>
</protein>
<reference evidence="3 5" key="1">
    <citation type="submission" date="2018-05" db="EMBL/GenBank/DDBJ databases">
        <title>The complete genome of Lysobacter maris HZ9B, a marine bacterium antagonistic against terrestrial plant pathogens.</title>
        <authorList>
            <person name="Zhang X.-Q."/>
        </authorList>
    </citation>
    <scope>NUCLEOTIDE SEQUENCE [LARGE SCALE GENOMIC DNA]</scope>
    <source>
        <strain evidence="3 5">HZ9B</strain>
    </source>
</reference>
<dbReference type="Proteomes" id="UP000320431">
    <property type="component" value="Unassembled WGS sequence"/>
</dbReference>
<dbReference type="SUPFAM" id="SSF50952">
    <property type="entry name" value="Soluble quinoprotein glucose dehydrogenase"/>
    <property type="match status" value="1"/>
</dbReference>
<dbReference type="RefSeq" id="WP_111265466.1">
    <property type="nucleotide sequence ID" value="NZ_CP029843.1"/>
</dbReference>
<dbReference type="Pfam" id="PF07995">
    <property type="entry name" value="GSDH"/>
    <property type="match status" value="1"/>
</dbReference>
<proteinExistence type="predicted"/>
<dbReference type="InterPro" id="IPR011041">
    <property type="entry name" value="Quinoprot_gluc/sorb_DH_b-prop"/>
</dbReference>
<gene>
    <name evidence="3" type="ORF">C9I47_0569</name>
    <name evidence="4" type="ORF">FKV24_000925</name>
</gene>
<evidence type="ECO:0000313" key="3">
    <source>
        <dbReference type="EMBL" id="AWV06292.1"/>
    </source>
</evidence>
<evidence type="ECO:0000259" key="2">
    <source>
        <dbReference type="Pfam" id="PF07995"/>
    </source>
</evidence>
<dbReference type="PROSITE" id="PS51257">
    <property type="entry name" value="PROKAR_LIPOPROTEIN"/>
    <property type="match status" value="1"/>
</dbReference>
<dbReference type="PANTHER" id="PTHR19328:SF75">
    <property type="entry name" value="ALDOSE SUGAR DEHYDROGENASE YLII"/>
    <property type="match status" value="1"/>
</dbReference>
<keyword evidence="1" id="KW-0732">Signal</keyword>
<dbReference type="InterPro" id="IPR012938">
    <property type="entry name" value="Glc/Sorbosone_DH"/>
</dbReference>
<feature type="chain" id="PRO_5035554360" evidence="1">
    <location>
        <begin position="26"/>
        <end position="392"/>
    </location>
</feature>
<dbReference type="KEGG" id="lmb:C9I47_0569"/>
<evidence type="ECO:0000313" key="5">
    <source>
        <dbReference type="Proteomes" id="UP000249447"/>
    </source>
</evidence>
<sequence length="392" mass="42276">MTQRLLTAACLAALLTACNSQGTNATEPVATPAQADAAGPFVSLEVARFDEPWAMTFLPDGRLLVTEKRGKLKLLVLQGADAGKTGEIGGVPEVDYGGQGGLGDVILHPDFANNRRVYISYAEAGEGDTRGAAVARARLNLDAQGGGRLTDVRVIWRQVPKVTGQGHYSHRLAFGPDGHLWISSGERQKFDPAQDMASNLGKIIRLNDDGSVPDDNPFADQGEVASQVWSLGHRNVLGIAFDGNGQLWNHEMGPKGGDELNRVERGGNYGYPIVSNGDHYDGRPIPDHDTRPEFIAPKISWTPVISPSSFVIYSGDLFPAWKGNGFITGLSSQSLVRIEFDGESAREAERFDMGHRMREVEQGPDGSLWLLEDGDDARLLQLSPPPQPSAQG</sequence>
<dbReference type="AlphaFoldDB" id="A0A2U9T406"/>
<dbReference type="Gene3D" id="2.120.10.30">
    <property type="entry name" value="TolB, C-terminal domain"/>
    <property type="match status" value="1"/>
</dbReference>
<dbReference type="PANTHER" id="PTHR19328">
    <property type="entry name" value="HEDGEHOG-INTERACTING PROTEIN"/>
    <property type="match status" value="1"/>
</dbReference>
<organism evidence="3 5">
    <name type="scientific">Marilutibacter maris</name>
    <dbReference type="NCBI Taxonomy" id="1605891"/>
    <lineage>
        <taxon>Bacteria</taxon>
        <taxon>Pseudomonadati</taxon>
        <taxon>Pseudomonadota</taxon>
        <taxon>Gammaproteobacteria</taxon>
        <taxon>Lysobacterales</taxon>
        <taxon>Lysobacteraceae</taxon>
        <taxon>Marilutibacter</taxon>
    </lineage>
</organism>
<dbReference type="EMBL" id="VICD02000006">
    <property type="protein sequence ID" value="KAB8198762.1"/>
    <property type="molecule type" value="Genomic_DNA"/>
</dbReference>
<accession>A0A2U9T406</accession>
<keyword evidence="5" id="KW-1185">Reference proteome</keyword>
<dbReference type="OrthoDB" id="9770043at2"/>